<organism evidence="1 2">
    <name type="scientific">Trichogramma brassicae</name>
    <dbReference type="NCBI Taxonomy" id="86971"/>
    <lineage>
        <taxon>Eukaryota</taxon>
        <taxon>Metazoa</taxon>
        <taxon>Ecdysozoa</taxon>
        <taxon>Arthropoda</taxon>
        <taxon>Hexapoda</taxon>
        <taxon>Insecta</taxon>
        <taxon>Pterygota</taxon>
        <taxon>Neoptera</taxon>
        <taxon>Endopterygota</taxon>
        <taxon>Hymenoptera</taxon>
        <taxon>Apocrita</taxon>
        <taxon>Proctotrupomorpha</taxon>
        <taxon>Chalcidoidea</taxon>
        <taxon>Trichogrammatidae</taxon>
        <taxon>Trichogramma</taxon>
    </lineage>
</organism>
<evidence type="ECO:0000313" key="1">
    <source>
        <dbReference type="EMBL" id="CAB0028161.1"/>
    </source>
</evidence>
<name>A0A6H5I1B8_9HYME</name>
<dbReference type="AlphaFoldDB" id="A0A6H5I1B8"/>
<accession>A0A6H5I1B8</accession>
<dbReference type="Proteomes" id="UP000479190">
    <property type="component" value="Unassembled WGS sequence"/>
</dbReference>
<keyword evidence="2" id="KW-1185">Reference proteome</keyword>
<reference evidence="1 2" key="1">
    <citation type="submission" date="2020-02" db="EMBL/GenBank/DDBJ databases">
        <authorList>
            <person name="Ferguson B K."/>
        </authorList>
    </citation>
    <scope>NUCLEOTIDE SEQUENCE [LARGE SCALE GENOMIC DNA]</scope>
</reference>
<evidence type="ECO:0000313" key="2">
    <source>
        <dbReference type="Proteomes" id="UP000479190"/>
    </source>
</evidence>
<proteinExistence type="predicted"/>
<protein>
    <submittedName>
        <fullName evidence="1">Uncharacterized protein</fullName>
    </submittedName>
</protein>
<gene>
    <name evidence="1" type="ORF">TBRA_LOCUS378</name>
</gene>
<sequence>MKTSCFNCQGGRVEGARLTISRSNAPDAIDYRTSEKNVRKGKSSRHQPDHEVRVHYQYTNPTILGVLEKQVLFRRPHCIELQRNDPSADMRELSQRLFVDAWLVVSATSGANFAKTLDDLFTRILSDENGEH</sequence>
<dbReference type="EMBL" id="CADCXV010000082">
    <property type="protein sequence ID" value="CAB0028161.1"/>
    <property type="molecule type" value="Genomic_DNA"/>
</dbReference>